<evidence type="ECO:0000313" key="3">
    <source>
        <dbReference type="Proteomes" id="UP000521943"/>
    </source>
</evidence>
<gene>
    <name evidence="2" type="ORF">DFP72DRAFT_1070150</name>
</gene>
<evidence type="ECO:0000313" key="2">
    <source>
        <dbReference type="EMBL" id="KAF6752573.1"/>
    </source>
</evidence>
<feature type="compositionally biased region" description="Polar residues" evidence="1">
    <location>
        <begin position="17"/>
        <end position="36"/>
    </location>
</feature>
<dbReference type="AlphaFoldDB" id="A0A8H6HVF2"/>
<protein>
    <submittedName>
        <fullName evidence="2">Uncharacterized protein</fullName>
    </submittedName>
</protein>
<sequence>MPDARALRPGFSVRAMKTTNYSPRCRKTSAQPKPNNSTTGAASASTSQTTTTERKPKVSLKEGDSSNKEFAPISHSDMGKILYHFSAAIFTDGPARVVREKAFFQSVVLECPSQTRDVWQMSIFAGLLLLQRYRAINTLRGKLNSASHTLLSAFPLDAVVFSVAMMGLQYCVADKGYQAIGIDKRMDHRRGTHESCKLAMLRGLEWNMHIGGKDLEKFRNDVIGAGLNASVHKIIVNQPLGFYGGPSRETLVLDGRMWSIIHDLDEANVHGDGAEARDQAQQGIKNRLSTLLRLTVGYN</sequence>
<reference evidence="2 3" key="1">
    <citation type="submission" date="2020-07" db="EMBL/GenBank/DDBJ databases">
        <title>Comparative genomics of pyrophilous fungi reveals a link between fire events and developmental genes.</title>
        <authorList>
            <consortium name="DOE Joint Genome Institute"/>
            <person name="Steindorff A.S."/>
            <person name="Carver A."/>
            <person name="Calhoun S."/>
            <person name="Stillman K."/>
            <person name="Liu H."/>
            <person name="Lipzen A."/>
            <person name="Pangilinan J."/>
            <person name="Labutti K."/>
            <person name="Bruns T.D."/>
            <person name="Grigoriev I.V."/>
        </authorList>
    </citation>
    <scope>NUCLEOTIDE SEQUENCE [LARGE SCALE GENOMIC DNA]</scope>
    <source>
        <strain evidence="2 3">CBS 144469</strain>
    </source>
</reference>
<evidence type="ECO:0000256" key="1">
    <source>
        <dbReference type="SAM" id="MobiDB-lite"/>
    </source>
</evidence>
<dbReference type="EMBL" id="JACGCI010000043">
    <property type="protein sequence ID" value="KAF6752573.1"/>
    <property type="molecule type" value="Genomic_DNA"/>
</dbReference>
<dbReference type="Proteomes" id="UP000521943">
    <property type="component" value="Unassembled WGS sequence"/>
</dbReference>
<feature type="region of interest" description="Disordered" evidence="1">
    <location>
        <begin position="1"/>
        <end position="72"/>
    </location>
</feature>
<name>A0A8H6HVF2_9AGAR</name>
<organism evidence="2 3">
    <name type="scientific">Ephemerocybe angulata</name>
    <dbReference type="NCBI Taxonomy" id="980116"/>
    <lineage>
        <taxon>Eukaryota</taxon>
        <taxon>Fungi</taxon>
        <taxon>Dikarya</taxon>
        <taxon>Basidiomycota</taxon>
        <taxon>Agaricomycotina</taxon>
        <taxon>Agaricomycetes</taxon>
        <taxon>Agaricomycetidae</taxon>
        <taxon>Agaricales</taxon>
        <taxon>Agaricineae</taxon>
        <taxon>Psathyrellaceae</taxon>
        <taxon>Ephemerocybe</taxon>
    </lineage>
</organism>
<feature type="compositionally biased region" description="Basic and acidic residues" evidence="1">
    <location>
        <begin position="52"/>
        <end position="67"/>
    </location>
</feature>
<feature type="compositionally biased region" description="Low complexity" evidence="1">
    <location>
        <begin position="37"/>
        <end position="51"/>
    </location>
</feature>
<proteinExistence type="predicted"/>
<dbReference type="OrthoDB" id="10280518at2759"/>
<comment type="caution">
    <text evidence="2">The sequence shown here is derived from an EMBL/GenBank/DDBJ whole genome shotgun (WGS) entry which is preliminary data.</text>
</comment>
<keyword evidence="3" id="KW-1185">Reference proteome</keyword>
<accession>A0A8H6HVF2</accession>